<evidence type="ECO:0008006" key="3">
    <source>
        <dbReference type="Google" id="ProtNLM"/>
    </source>
</evidence>
<proteinExistence type="predicted"/>
<accession>A0A7S3G7V5</accession>
<reference evidence="2" key="1">
    <citation type="submission" date="2021-01" db="EMBL/GenBank/DDBJ databases">
        <authorList>
            <person name="Corre E."/>
            <person name="Pelletier E."/>
            <person name="Niang G."/>
            <person name="Scheremetjew M."/>
            <person name="Finn R."/>
            <person name="Kale V."/>
            <person name="Holt S."/>
            <person name="Cochrane G."/>
            <person name="Meng A."/>
            <person name="Brown T."/>
            <person name="Cohen L."/>
        </authorList>
    </citation>
    <scope>NUCLEOTIDE SEQUENCE</scope>
    <source>
        <strain evidence="2">NIES-2562</strain>
    </source>
</reference>
<dbReference type="GO" id="GO:0046921">
    <property type="term" value="F:alpha-(1-&gt;6)-fucosyltransferase activity"/>
    <property type="evidence" value="ECO:0007669"/>
    <property type="project" value="TreeGrafter"/>
</dbReference>
<dbReference type="PANTHER" id="PTHR13132">
    <property type="entry name" value="ALPHA- 1,6 -FUCOSYLTRANSFERASE"/>
    <property type="match status" value="1"/>
</dbReference>
<gene>
    <name evidence="2" type="ORF">PBIL07802_LOCUS13682</name>
</gene>
<dbReference type="Gene3D" id="3.40.50.11350">
    <property type="match status" value="1"/>
</dbReference>
<dbReference type="EMBL" id="HBIB01021120">
    <property type="protein sequence ID" value="CAE0251458.1"/>
    <property type="molecule type" value="Transcribed_RNA"/>
</dbReference>
<feature type="region of interest" description="Disordered" evidence="1">
    <location>
        <begin position="86"/>
        <end position="107"/>
    </location>
</feature>
<dbReference type="GO" id="GO:0006487">
    <property type="term" value="P:protein N-linked glycosylation"/>
    <property type="evidence" value="ECO:0007669"/>
    <property type="project" value="TreeGrafter"/>
</dbReference>
<protein>
    <recommendedName>
        <fullName evidence="3">Fucosyltransferase</fullName>
    </recommendedName>
</protein>
<name>A0A7S3G7V5_9EUKA</name>
<evidence type="ECO:0000256" key="1">
    <source>
        <dbReference type="SAM" id="MobiDB-lite"/>
    </source>
</evidence>
<dbReference type="AlphaFoldDB" id="A0A7S3G7V5"/>
<organism evidence="2">
    <name type="scientific">Palpitomonas bilix</name>
    <dbReference type="NCBI Taxonomy" id="652834"/>
    <lineage>
        <taxon>Eukaryota</taxon>
        <taxon>Eukaryota incertae sedis</taxon>
    </lineage>
</organism>
<evidence type="ECO:0000313" key="2">
    <source>
        <dbReference type="EMBL" id="CAE0251458.1"/>
    </source>
</evidence>
<dbReference type="PANTHER" id="PTHR13132:SF29">
    <property type="entry name" value="ALPHA-(1,6)-FUCOSYLTRANSFERASE"/>
    <property type="match status" value="1"/>
</dbReference>
<sequence length="501" mass="56237">MLSSPPSFRTLSFTFLALAFGMVLVFIGYAGAGGGRGGGVETSDKSGGAPLTAMEMQHLLEKAEASIVKKVRTSLKSDLLDAHAHPITHANKTSKMENSEEGSVENRQVTLDEVSAQIETDKKLYPHYLYPPLAHRNPRVYAGRQRIPDDDRKSAINTFFADYVQLHNDIMEGKKERKFVVLGHYTEAGLGNLLPVMVSTFLLAVMTDRAFLVDWPYQRPRQHFNGVEYMGYPDIKELMEAPAGIAWRYDELKKLKSDTTLNIEGVEDSIICNDPSKLSETVLRVKTWDFFGPALFYHKQYHDKLAAVFGDDWYGAMMRWVVRPIPSLQVEIDEFVAEKFAKNFVVGLQIRRKGSNKLSLKQENSFFTCANNVARQQGVEDPYYFIAADNEQSRKDAEKQYGDKAIFFSSTVSRSSTRGVQEGIIDLLLLAHCDDIIGSGGSTYGRTAAGYATVPPVMVMRGKELCIRQLSSLPCMYTPESRQCLANKDFLVNYQDPYDLC</sequence>